<evidence type="ECO:0000313" key="2">
    <source>
        <dbReference type="EMBL" id="PPQ74224.1"/>
    </source>
</evidence>
<name>A0A409W6S1_9AGAR</name>
<reference evidence="2 3" key="1">
    <citation type="journal article" date="2018" name="Evol. Lett.">
        <title>Horizontal gene cluster transfer increased hallucinogenic mushroom diversity.</title>
        <authorList>
            <person name="Reynolds H.T."/>
            <person name="Vijayakumar V."/>
            <person name="Gluck-Thaler E."/>
            <person name="Korotkin H.B."/>
            <person name="Matheny P.B."/>
            <person name="Slot J.C."/>
        </authorList>
    </citation>
    <scope>NUCLEOTIDE SEQUENCE [LARGE SCALE GENOMIC DNA]</scope>
    <source>
        <strain evidence="2 3">SRW20</strain>
    </source>
</reference>
<dbReference type="InParanoid" id="A0A409W6S1"/>
<dbReference type="AlphaFoldDB" id="A0A409W6S1"/>
<evidence type="ECO:0000313" key="3">
    <source>
        <dbReference type="Proteomes" id="UP000284706"/>
    </source>
</evidence>
<gene>
    <name evidence="2" type="ORF">CVT26_004358</name>
</gene>
<organism evidence="2 3">
    <name type="scientific">Gymnopilus dilepis</name>
    <dbReference type="NCBI Taxonomy" id="231916"/>
    <lineage>
        <taxon>Eukaryota</taxon>
        <taxon>Fungi</taxon>
        <taxon>Dikarya</taxon>
        <taxon>Basidiomycota</taxon>
        <taxon>Agaricomycotina</taxon>
        <taxon>Agaricomycetes</taxon>
        <taxon>Agaricomycetidae</taxon>
        <taxon>Agaricales</taxon>
        <taxon>Agaricineae</taxon>
        <taxon>Hymenogastraceae</taxon>
        <taxon>Gymnopilus</taxon>
    </lineage>
</organism>
<sequence length="125" mass="13768">MKTSSSPLQCKERSNLQLLKQMMPPKLHSTLITLTDEEPSKPILSALTTSRSGWASFLSWSSRGLIVESSGYGSEEGFGQGSAIERAPKNEEEGQVSRHENGMEVMEIDPDENGELEMELRKALG</sequence>
<comment type="caution">
    <text evidence="2">The sequence shown here is derived from an EMBL/GenBank/DDBJ whole genome shotgun (WGS) entry which is preliminary data.</text>
</comment>
<dbReference type="EMBL" id="NHYE01005355">
    <property type="protein sequence ID" value="PPQ74224.1"/>
    <property type="molecule type" value="Genomic_DNA"/>
</dbReference>
<feature type="region of interest" description="Disordered" evidence="1">
    <location>
        <begin position="74"/>
        <end position="101"/>
    </location>
</feature>
<protein>
    <submittedName>
        <fullName evidence="2">Uncharacterized protein</fullName>
    </submittedName>
</protein>
<accession>A0A409W6S1</accession>
<evidence type="ECO:0000256" key="1">
    <source>
        <dbReference type="SAM" id="MobiDB-lite"/>
    </source>
</evidence>
<keyword evidence="3" id="KW-1185">Reference proteome</keyword>
<proteinExistence type="predicted"/>
<dbReference type="Proteomes" id="UP000284706">
    <property type="component" value="Unassembled WGS sequence"/>
</dbReference>
<feature type="compositionally biased region" description="Basic and acidic residues" evidence="1">
    <location>
        <begin position="86"/>
        <end position="101"/>
    </location>
</feature>